<dbReference type="Proteomes" id="UP000030661">
    <property type="component" value="Unassembled WGS sequence"/>
</dbReference>
<evidence type="ECO:0000313" key="1">
    <source>
        <dbReference type="EMBL" id="GAK60622.1"/>
    </source>
</evidence>
<gene>
    <name evidence="1" type="ORF">U27_00519</name>
</gene>
<organism evidence="1">
    <name type="scientific">Vecturithrix granuli</name>
    <dbReference type="NCBI Taxonomy" id="1499967"/>
    <lineage>
        <taxon>Bacteria</taxon>
        <taxon>Candidatus Moduliflexota</taxon>
        <taxon>Candidatus Vecturitrichia</taxon>
        <taxon>Candidatus Vecturitrichales</taxon>
        <taxon>Candidatus Vecturitrichaceae</taxon>
        <taxon>Candidatus Vecturithrix</taxon>
    </lineage>
</organism>
<dbReference type="EMBL" id="DF820474">
    <property type="protein sequence ID" value="GAK60622.1"/>
    <property type="molecule type" value="Genomic_DNA"/>
</dbReference>
<protein>
    <submittedName>
        <fullName evidence="1">Uncharacterized protein</fullName>
    </submittedName>
</protein>
<proteinExistence type="predicted"/>
<dbReference type="STRING" id="1499967.U27_00519"/>
<dbReference type="HOGENOM" id="CLU_214755_0_0_0"/>
<evidence type="ECO:0000313" key="2">
    <source>
        <dbReference type="Proteomes" id="UP000030661"/>
    </source>
</evidence>
<keyword evidence="2" id="KW-1185">Reference proteome</keyword>
<accession>A0A081C7R7</accession>
<name>A0A081C7R7_VECG1</name>
<dbReference type="AlphaFoldDB" id="A0A081C7R7"/>
<sequence>MSISSPGMMKNRCSAKLQFRGYQRCAKLEFRTTFSGEDEMT</sequence>
<reference evidence="1" key="1">
    <citation type="journal article" date="2015" name="PeerJ">
        <title>First genomic representation of candidate bacterial phylum KSB3 points to enhanced environmental sensing as a trigger of wastewater bulking.</title>
        <authorList>
            <person name="Sekiguchi Y."/>
            <person name="Ohashi A."/>
            <person name="Parks D.H."/>
            <person name="Yamauchi T."/>
            <person name="Tyson G.W."/>
            <person name="Hugenholtz P."/>
        </authorList>
    </citation>
    <scope>NUCLEOTIDE SEQUENCE [LARGE SCALE GENOMIC DNA]</scope>
</reference>